<dbReference type="InterPro" id="IPR003646">
    <property type="entry name" value="SH3-like_bac-type"/>
</dbReference>
<evidence type="ECO:0000259" key="1">
    <source>
        <dbReference type="PROSITE" id="PS51781"/>
    </source>
</evidence>
<dbReference type="Pfam" id="PF06995">
    <property type="entry name" value="Phage_P2_GpU"/>
    <property type="match status" value="1"/>
</dbReference>
<feature type="domain" description="SH3b" evidence="1">
    <location>
        <begin position="156"/>
        <end position="221"/>
    </location>
</feature>
<keyword evidence="3" id="KW-1185">Reference proteome</keyword>
<comment type="caution">
    <text evidence="2">The sequence shown here is derived from an EMBL/GenBank/DDBJ whole genome shotgun (WGS) entry which is preliminary data.</text>
</comment>
<dbReference type="RefSeq" id="WP_075399491.1">
    <property type="nucleotide sequence ID" value="NZ_MSDU01000048.1"/>
</dbReference>
<dbReference type="EMBL" id="MSDU01000048">
    <property type="protein sequence ID" value="OLN21395.1"/>
    <property type="molecule type" value="Genomic_DNA"/>
</dbReference>
<organism evidence="2 3">
    <name type="scientific">Domibacillus antri</name>
    <dbReference type="NCBI Taxonomy" id="1714264"/>
    <lineage>
        <taxon>Bacteria</taxon>
        <taxon>Bacillati</taxon>
        <taxon>Bacillota</taxon>
        <taxon>Bacilli</taxon>
        <taxon>Bacillales</taxon>
        <taxon>Bacillaceae</taxon>
        <taxon>Domibacillus</taxon>
    </lineage>
</organism>
<sequence>MGVIGSFLGVVFEVSSAKVLTLDDFERFGSANWQEHKIVSRKSILEFMGADLEKIKFIIRLSASLGANPSAEILRLRRAKNDGITSKFIMSNASISASNWAIDEINEIYRIRDNEGRLISADIELLLIEYPILYKPPQKVKASSIKSKPTNASKKGAIGKVTIKAPLNLRSGPSLKSKIVRVLRKGQSYKVYGSKKTDITWYALGGGVYCSANTKYVKFEKV</sequence>
<dbReference type="Gene3D" id="2.30.30.40">
    <property type="entry name" value="SH3 Domains"/>
    <property type="match status" value="1"/>
</dbReference>
<dbReference type="STRING" id="1714264.BTO30_14845"/>
<evidence type="ECO:0000313" key="3">
    <source>
        <dbReference type="Proteomes" id="UP000185568"/>
    </source>
</evidence>
<proteinExistence type="predicted"/>
<gene>
    <name evidence="2" type="ORF">BTO30_14845</name>
</gene>
<evidence type="ECO:0000313" key="2">
    <source>
        <dbReference type="EMBL" id="OLN21395.1"/>
    </source>
</evidence>
<protein>
    <recommendedName>
        <fullName evidence="1">SH3b domain-containing protein</fullName>
    </recommendedName>
</protein>
<name>A0A1Q8Q261_9BACI</name>
<dbReference type="Pfam" id="PF08239">
    <property type="entry name" value="SH3_3"/>
    <property type="match status" value="1"/>
</dbReference>
<accession>A0A1Q8Q261</accession>
<reference evidence="2 3" key="1">
    <citation type="submission" date="2016-12" db="EMBL/GenBank/DDBJ databases">
        <title>Domibacillus antri genome sequencing.</title>
        <authorList>
            <person name="Verma A."/>
            <person name="Krishnamurthi S."/>
        </authorList>
    </citation>
    <scope>NUCLEOTIDE SEQUENCE [LARGE SCALE GENOMIC DNA]</scope>
    <source>
        <strain evidence="2 3">XD80</strain>
    </source>
</reference>
<dbReference type="AlphaFoldDB" id="A0A1Q8Q261"/>
<dbReference type="Proteomes" id="UP000185568">
    <property type="component" value="Unassembled WGS sequence"/>
</dbReference>
<dbReference type="PROSITE" id="PS51781">
    <property type="entry name" value="SH3B"/>
    <property type="match status" value="1"/>
</dbReference>
<dbReference type="OrthoDB" id="9815316at2"/>
<dbReference type="InterPro" id="IPR009734">
    <property type="entry name" value="Myoviridae_GpU"/>
</dbReference>